<dbReference type="Pfam" id="PF08316">
    <property type="entry name" value="Pal1"/>
    <property type="match status" value="1"/>
</dbReference>
<name>A0A0W4ZWM8_PNEJ7</name>
<comment type="caution">
    <text evidence="2">The sequence shown here is derived from an EMBL/GenBank/DDBJ whole genome shotgun (WGS) entry which is preliminary data.</text>
</comment>
<protein>
    <recommendedName>
        <fullName evidence="4">Pal1 cell morphology protein</fullName>
    </recommendedName>
</protein>
<reference evidence="3" key="1">
    <citation type="journal article" date="2016" name="Nat. Commun.">
        <title>Genome analysis of three Pneumocystis species reveals adaptation mechanisms to life exclusively in mammalian hosts.</title>
        <authorList>
            <person name="Ma L."/>
            <person name="Chen Z."/>
            <person name="Huang D.W."/>
            <person name="Kutty G."/>
            <person name="Ishihara M."/>
            <person name="Wang H."/>
            <person name="Abouelleil A."/>
            <person name="Bishop L."/>
            <person name="Davey E."/>
            <person name="Deng R."/>
            <person name="Deng X."/>
            <person name="Fan L."/>
            <person name="Fantoni G."/>
            <person name="Fitzgerald M."/>
            <person name="Gogineni E."/>
            <person name="Goldberg J.M."/>
            <person name="Handley G."/>
            <person name="Hu X."/>
            <person name="Huber C."/>
            <person name="Jiao X."/>
            <person name="Jones K."/>
            <person name="Levin J.Z."/>
            <person name="Liu Y."/>
            <person name="Macdonald P."/>
            <person name="Melnikov A."/>
            <person name="Raley C."/>
            <person name="Sassi M."/>
            <person name="Sherman B.T."/>
            <person name="Song X."/>
            <person name="Sykes S."/>
            <person name="Tran B."/>
            <person name="Walsh L."/>
            <person name="Xia Y."/>
            <person name="Yang J."/>
            <person name="Young S."/>
            <person name="Zeng Q."/>
            <person name="Zheng X."/>
            <person name="Stephens R."/>
            <person name="Nusbaum C."/>
            <person name="Birren B.W."/>
            <person name="Azadi P."/>
            <person name="Lempicki R.A."/>
            <person name="Cuomo C.A."/>
            <person name="Kovacs J.A."/>
        </authorList>
    </citation>
    <scope>NUCLEOTIDE SEQUENCE [LARGE SCALE GENOMIC DNA]</scope>
    <source>
        <strain evidence="3">RU7</strain>
    </source>
</reference>
<organism evidence="2 3">
    <name type="scientific">Pneumocystis jirovecii (strain RU7)</name>
    <name type="common">Human pneumocystis pneumonia agent</name>
    <dbReference type="NCBI Taxonomy" id="1408657"/>
    <lineage>
        <taxon>Eukaryota</taxon>
        <taxon>Fungi</taxon>
        <taxon>Dikarya</taxon>
        <taxon>Ascomycota</taxon>
        <taxon>Taphrinomycotina</taxon>
        <taxon>Pneumocystomycetes</taxon>
        <taxon>Pneumocystaceae</taxon>
        <taxon>Pneumocystis</taxon>
    </lineage>
</organism>
<evidence type="ECO:0008006" key="4">
    <source>
        <dbReference type="Google" id="ProtNLM"/>
    </source>
</evidence>
<dbReference type="RefSeq" id="XP_018231468.1">
    <property type="nucleotide sequence ID" value="XM_018372528.1"/>
</dbReference>
<dbReference type="Proteomes" id="UP000053447">
    <property type="component" value="Unassembled WGS sequence"/>
</dbReference>
<sequence length="399" mass="45248">MSVEEFPSNNPFRSILMASVTTPEGSNPFLDKTERKKSRVHTASAMSKPISSYVSSRMTFSRNHKSALHSKQEEKVAVSRHERARSNSESNVSDSHKNVYRNYKHSPLNKEKEHERVLLKENSKEKLKTNAYDRERRSRIHVDRIDLLDVTAVYGSGAFHHDGPFDACNPYRNRNFQKDPLFAFPKDSTSMSYVKLETENSGFPIDKYFGRRDIEAYNEFSPSAFYSRKKCSSSSSRSFTYESTQKLDLLHGSETAGLGTSTFIEGCHASRAAMQSPASLFNSEKDEKDNKLFGSRSHSNIDNIDLNCKRSFVQRIRGAKKNSQFNDSSVQVVNSSLGTSKQLDVEKGMFSNRRKKKLIPQNNFSVTSDNSESSCTSKGFLSRVRSLKVGDTRNNSREN</sequence>
<evidence type="ECO:0000256" key="1">
    <source>
        <dbReference type="SAM" id="MobiDB-lite"/>
    </source>
</evidence>
<keyword evidence="3" id="KW-1185">Reference proteome</keyword>
<gene>
    <name evidence="2" type="ORF">T551_00261</name>
</gene>
<dbReference type="STRING" id="1408657.A0A0W4ZWM8"/>
<feature type="compositionally biased region" description="Basic and acidic residues" evidence="1">
    <location>
        <begin position="70"/>
        <end position="86"/>
    </location>
</feature>
<dbReference type="PANTHER" id="PTHR28307:SF1">
    <property type="entry name" value="PAL1 CELL MORPHOLOGY PROTEIN"/>
    <property type="match status" value="1"/>
</dbReference>
<evidence type="ECO:0000313" key="2">
    <source>
        <dbReference type="EMBL" id="KTW32776.1"/>
    </source>
</evidence>
<dbReference type="InterPro" id="IPR013226">
    <property type="entry name" value="Pal1"/>
</dbReference>
<dbReference type="GO" id="GO:0005737">
    <property type="term" value="C:cytoplasm"/>
    <property type="evidence" value="ECO:0007669"/>
    <property type="project" value="TreeGrafter"/>
</dbReference>
<dbReference type="VEuPathDB" id="FungiDB:T551_00261"/>
<dbReference type="PANTHER" id="PTHR28307">
    <property type="entry name" value="PROTEIN PAL1"/>
    <property type="match status" value="1"/>
</dbReference>
<dbReference type="eggNOG" id="ENOG502QPHY">
    <property type="taxonomic scope" value="Eukaryota"/>
</dbReference>
<feature type="region of interest" description="Disordered" evidence="1">
    <location>
        <begin position="1"/>
        <end position="94"/>
    </location>
</feature>
<proteinExistence type="predicted"/>
<dbReference type="GeneID" id="28938783"/>
<dbReference type="OrthoDB" id="5352132at2759"/>
<dbReference type="AlphaFoldDB" id="A0A0W4ZWM8"/>
<dbReference type="EMBL" id="LFWA01000001">
    <property type="protein sequence ID" value="KTW32776.1"/>
    <property type="molecule type" value="Genomic_DNA"/>
</dbReference>
<evidence type="ECO:0000313" key="3">
    <source>
        <dbReference type="Proteomes" id="UP000053447"/>
    </source>
</evidence>
<feature type="compositionally biased region" description="Polar residues" evidence="1">
    <location>
        <begin position="49"/>
        <end position="61"/>
    </location>
</feature>
<accession>A0A0W4ZWM8</accession>